<evidence type="ECO:0000313" key="3">
    <source>
        <dbReference type="Proteomes" id="UP000004776"/>
    </source>
</evidence>
<evidence type="ECO:0000313" key="2">
    <source>
        <dbReference type="EMBL" id="EHC97903.1"/>
    </source>
</evidence>
<comment type="caution">
    <text evidence="2">The sequence shown here is derived from an EMBL/GenBank/DDBJ whole genome shotgun (WGS) entry which is preliminary data.</text>
</comment>
<sequence>MPKYRSATTTHGRNMAGARALWRAT</sequence>
<feature type="compositionally biased region" description="Polar residues" evidence="1">
    <location>
        <begin position="1"/>
        <end position="12"/>
    </location>
</feature>
<proteinExistence type="predicted"/>
<evidence type="ECO:0000256" key="1">
    <source>
        <dbReference type="SAM" id="MobiDB-lite"/>
    </source>
</evidence>
<gene>
    <name evidence="2" type="ORF">LTSEURB_5828</name>
</gene>
<dbReference type="AlphaFoldDB" id="G5S396"/>
<name>G5S396_SALET</name>
<organism evidence="2 3">
    <name type="scientific">Salmonella enterica subsp. enterica serovar Urbana str. R8-2977</name>
    <dbReference type="NCBI Taxonomy" id="913084"/>
    <lineage>
        <taxon>Bacteria</taxon>
        <taxon>Pseudomonadati</taxon>
        <taxon>Pseudomonadota</taxon>
        <taxon>Gammaproteobacteria</taxon>
        <taxon>Enterobacterales</taxon>
        <taxon>Enterobacteriaceae</taxon>
        <taxon>Salmonella</taxon>
    </lineage>
</organism>
<feature type="non-terminal residue" evidence="2">
    <location>
        <position position="25"/>
    </location>
</feature>
<reference evidence="2 3" key="1">
    <citation type="journal article" date="2011" name="BMC Genomics">
        <title>Genome sequencing reveals diversification of virulence factor content and possible host adaptation in distinct subpopulations of Salmonella enterica.</title>
        <authorList>
            <person name="den Bakker H.C."/>
            <person name="Moreno Switt A.I."/>
            <person name="Govoni G."/>
            <person name="Cummings C.A."/>
            <person name="Ranieri M.L."/>
            <person name="Degoricija L."/>
            <person name="Hoelzer K."/>
            <person name="Rodriguez-Rivera L.D."/>
            <person name="Brown S."/>
            <person name="Bolchacova E."/>
            <person name="Furtado M.R."/>
            <person name="Wiedmann M."/>
        </authorList>
    </citation>
    <scope>NUCLEOTIDE SEQUENCE [LARGE SCALE GENOMIC DNA]</scope>
    <source>
        <strain evidence="2 3">R8-2977</strain>
    </source>
</reference>
<dbReference type="Proteomes" id="UP000004776">
    <property type="component" value="Unassembled WGS sequence"/>
</dbReference>
<protein>
    <submittedName>
        <fullName evidence="2">Uncharacterized protein</fullName>
    </submittedName>
</protein>
<dbReference type="EMBL" id="AFCW01002136">
    <property type="protein sequence ID" value="EHC97903.1"/>
    <property type="molecule type" value="Genomic_DNA"/>
</dbReference>
<feature type="region of interest" description="Disordered" evidence="1">
    <location>
        <begin position="1"/>
        <end position="25"/>
    </location>
</feature>
<accession>G5S396</accession>